<evidence type="ECO:0000313" key="5">
    <source>
        <dbReference type="Proteomes" id="UP000030745"/>
    </source>
</evidence>
<dbReference type="OMA" id="NADHHIG"/>
<dbReference type="AlphaFoldDB" id="A0A067CTR8"/>
<evidence type="ECO:0008006" key="6">
    <source>
        <dbReference type="Google" id="ProtNLM"/>
    </source>
</evidence>
<dbReference type="PANTHER" id="PTHR10126">
    <property type="entry name" value="TATA-BOX BINDING PROTEIN"/>
    <property type="match status" value="1"/>
</dbReference>
<reference evidence="4 5" key="1">
    <citation type="journal article" date="2013" name="PLoS Genet.">
        <title>Distinctive expansion of potential virulence genes in the genome of the oomycete fish pathogen Saprolegnia parasitica.</title>
        <authorList>
            <person name="Jiang R.H."/>
            <person name="de Bruijn I."/>
            <person name="Haas B.J."/>
            <person name="Belmonte R."/>
            <person name="Lobach L."/>
            <person name="Christie J."/>
            <person name="van den Ackerveken G."/>
            <person name="Bottin A."/>
            <person name="Bulone V."/>
            <person name="Diaz-Moreno S.M."/>
            <person name="Dumas B."/>
            <person name="Fan L."/>
            <person name="Gaulin E."/>
            <person name="Govers F."/>
            <person name="Grenville-Briggs L.J."/>
            <person name="Horner N.R."/>
            <person name="Levin J.Z."/>
            <person name="Mammella M."/>
            <person name="Meijer H.J."/>
            <person name="Morris P."/>
            <person name="Nusbaum C."/>
            <person name="Oome S."/>
            <person name="Phillips A.J."/>
            <person name="van Rooyen D."/>
            <person name="Rzeszutek E."/>
            <person name="Saraiva M."/>
            <person name="Secombes C.J."/>
            <person name="Seidl M.F."/>
            <person name="Snel B."/>
            <person name="Stassen J.H."/>
            <person name="Sykes S."/>
            <person name="Tripathy S."/>
            <person name="van den Berg H."/>
            <person name="Vega-Arreguin J.C."/>
            <person name="Wawra S."/>
            <person name="Young S.K."/>
            <person name="Zeng Q."/>
            <person name="Dieguez-Uribeondo J."/>
            <person name="Russ C."/>
            <person name="Tyler B.M."/>
            <person name="van West P."/>
        </authorList>
    </citation>
    <scope>NUCLEOTIDE SEQUENCE [LARGE SCALE GENOMIC DNA]</scope>
    <source>
        <strain evidence="4 5">CBS 223.65</strain>
    </source>
</reference>
<accession>A0A067CTR8</accession>
<dbReference type="InterPro" id="IPR012295">
    <property type="entry name" value="TBP_dom_sf"/>
</dbReference>
<dbReference type="RefSeq" id="XP_012199120.1">
    <property type="nucleotide sequence ID" value="XM_012343730.1"/>
</dbReference>
<dbReference type="InterPro" id="IPR000814">
    <property type="entry name" value="TBP"/>
</dbReference>
<dbReference type="VEuPathDB" id="FungiDB:SPRG_05126"/>
<keyword evidence="5" id="KW-1185">Reference proteome</keyword>
<dbReference type="GeneID" id="24127531"/>
<dbReference type="GO" id="GO:0003677">
    <property type="term" value="F:DNA binding"/>
    <property type="evidence" value="ECO:0007669"/>
    <property type="project" value="UniProtKB-KW"/>
</dbReference>
<dbReference type="GO" id="GO:0006352">
    <property type="term" value="P:DNA-templated transcription initiation"/>
    <property type="evidence" value="ECO:0007669"/>
    <property type="project" value="InterPro"/>
</dbReference>
<gene>
    <name evidence="4" type="ORF">SPRG_05126</name>
</gene>
<evidence type="ECO:0000256" key="1">
    <source>
        <dbReference type="ARBA" id="ARBA00005560"/>
    </source>
</evidence>
<keyword evidence="2" id="KW-0238">DNA-binding</keyword>
<evidence type="ECO:0000256" key="2">
    <source>
        <dbReference type="ARBA" id="ARBA00023125"/>
    </source>
</evidence>
<proteinExistence type="inferred from homology"/>
<name>A0A067CTR8_SAPPC</name>
<dbReference type="OrthoDB" id="2127950at2759"/>
<dbReference type="SUPFAM" id="SSF55945">
    <property type="entry name" value="TATA-box binding protein-like"/>
    <property type="match status" value="2"/>
</dbReference>
<dbReference type="PRINTS" id="PR00686">
    <property type="entry name" value="TIFACTORIID"/>
</dbReference>
<keyword evidence="3" id="KW-0804">Transcription</keyword>
<protein>
    <recommendedName>
        <fullName evidence="6">TATA-box-binding protein</fullName>
    </recommendedName>
</protein>
<dbReference type="Proteomes" id="UP000030745">
    <property type="component" value="Unassembled WGS sequence"/>
</dbReference>
<dbReference type="Gene3D" id="3.30.310.10">
    <property type="entry name" value="TATA-Binding Protein"/>
    <property type="match status" value="2"/>
</dbReference>
<sequence>MELTIVNMVGSGSLENKFVLSEVVAKTGKRAELIPKKNCVLLKLTNPRASAMLFPSGKLVVTGASTEDMLKAAAQKCTQILKSLKFHVGLMHFRLENVIGRADANFRILLEELSLAHPDITTYEPELYPALIYRMPRPKVHILIFVSGKVVFTGSRDARDLREACYLISPILEQFRDAKLPNADHHIGQAFETATPRD</sequence>
<dbReference type="CDD" id="cd00652">
    <property type="entry name" value="TBP_TLF"/>
    <property type="match status" value="1"/>
</dbReference>
<dbReference type="KEGG" id="spar:SPRG_05126"/>
<dbReference type="STRING" id="695850.A0A067CTR8"/>
<comment type="similarity">
    <text evidence="1">Belongs to the TBP family.</text>
</comment>
<evidence type="ECO:0000313" key="4">
    <source>
        <dbReference type="EMBL" id="KDO29936.1"/>
    </source>
</evidence>
<dbReference type="Pfam" id="PF00352">
    <property type="entry name" value="TBP"/>
    <property type="match status" value="2"/>
</dbReference>
<organism evidence="4 5">
    <name type="scientific">Saprolegnia parasitica (strain CBS 223.65)</name>
    <dbReference type="NCBI Taxonomy" id="695850"/>
    <lineage>
        <taxon>Eukaryota</taxon>
        <taxon>Sar</taxon>
        <taxon>Stramenopiles</taxon>
        <taxon>Oomycota</taxon>
        <taxon>Saprolegniomycetes</taxon>
        <taxon>Saprolegniales</taxon>
        <taxon>Saprolegniaceae</taxon>
        <taxon>Saprolegnia</taxon>
    </lineage>
</organism>
<evidence type="ECO:0000256" key="3">
    <source>
        <dbReference type="ARBA" id="ARBA00023163"/>
    </source>
</evidence>
<dbReference type="EMBL" id="KK583203">
    <property type="protein sequence ID" value="KDO29936.1"/>
    <property type="molecule type" value="Genomic_DNA"/>
</dbReference>